<dbReference type="Pfam" id="PF09084">
    <property type="entry name" value="NMT1"/>
    <property type="match status" value="1"/>
</dbReference>
<gene>
    <name evidence="5" type="ORF">J2Z42_001626</name>
</gene>
<comment type="similarity">
    <text evidence="2">Belongs to the bacterial solute-binding protein SsuA/TauA family.</text>
</comment>
<keyword evidence="6" id="KW-1185">Reference proteome</keyword>
<dbReference type="EMBL" id="JAGGLM010000008">
    <property type="protein sequence ID" value="MBP2032947.1"/>
    <property type="molecule type" value="Genomic_DNA"/>
</dbReference>
<organism evidence="5 6">
    <name type="scientific">Clostridium algifaecis</name>
    <dbReference type="NCBI Taxonomy" id="1472040"/>
    <lineage>
        <taxon>Bacteria</taxon>
        <taxon>Bacillati</taxon>
        <taxon>Bacillota</taxon>
        <taxon>Clostridia</taxon>
        <taxon>Eubacteriales</taxon>
        <taxon>Clostridiaceae</taxon>
        <taxon>Clostridium</taxon>
    </lineage>
</organism>
<evidence type="ECO:0000313" key="5">
    <source>
        <dbReference type="EMBL" id="MBP2032947.1"/>
    </source>
</evidence>
<evidence type="ECO:0000313" key="6">
    <source>
        <dbReference type="Proteomes" id="UP001519307"/>
    </source>
</evidence>
<evidence type="ECO:0000256" key="2">
    <source>
        <dbReference type="ARBA" id="ARBA00010742"/>
    </source>
</evidence>
<dbReference type="Proteomes" id="UP001519307">
    <property type="component" value="Unassembled WGS sequence"/>
</dbReference>
<dbReference type="SUPFAM" id="SSF53850">
    <property type="entry name" value="Periplasmic binding protein-like II"/>
    <property type="match status" value="1"/>
</dbReference>
<proteinExistence type="inferred from homology"/>
<comment type="subcellular location">
    <subcellularLocation>
        <location evidence="1">Periplasm</location>
    </subcellularLocation>
</comment>
<feature type="domain" description="SsuA/THI5-like" evidence="4">
    <location>
        <begin position="95"/>
        <end position="315"/>
    </location>
</feature>
<dbReference type="Gene3D" id="3.40.190.10">
    <property type="entry name" value="Periplasmic binding protein-like II"/>
    <property type="match status" value="2"/>
</dbReference>
<sequence length="386" mass="42380">MKRELRDGNSGIGSGLNMRKSIKNFLLIAFCTATSMSILSGCGNTKSNLNQSSSSNSSEIYDSTKPYTGKFVNGKLTKPFHLKMQTPTGFTEESIIADKKGFYKEVGIIPEFTGVLPPNVSLVQSIVKGQNDVFTSGHITTIAQAQQAGANLKVVLTGSSDSTDPRKNHMVWFVKSNSNIKSAKDLVGKTIAMSGKGSCAELWNSEFLRQNGVDVKKTKIVVMPDQQQEQALKQGNIDVAILHAPYNIKARNDGGLKVLTTSYNIAAKDGDGRLSGVGARAFTEDFIKKYPDVVKAYIVATIKSQQYINNHYDEALKTAGEFLKMDTKNMGGLTYPDQKWVKPEQINFWIKVAEENKLSGFEVPGKVKASDLYTNDLNPYYKGELK</sequence>
<protein>
    <submittedName>
        <fullName evidence="5">ABC-type nitrate/sulfonate/bicarbonate transport system substrate-binding protein</fullName>
    </submittedName>
</protein>
<dbReference type="InterPro" id="IPR015168">
    <property type="entry name" value="SsuA/THI5"/>
</dbReference>
<evidence type="ECO:0000256" key="3">
    <source>
        <dbReference type="ARBA" id="ARBA00022729"/>
    </source>
</evidence>
<keyword evidence="3" id="KW-0732">Signal</keyword>
<dbReference type="PANTHER" id="PTHR30024">
    <property type="entry name" value="ALIPHATIC SULFONATES-BINDING PROTEIN-RELATED"/>
    <property type="match status" value="1"/>
</dbReference>
<name>A0ABS4KSE5_9CLOT</name>
<evidence type="ECO:0000259" key="4">
    <source>
        <dbReference type="Pfam" id="PF09084"/>
    </source>
</evidence>
<accession>A0ABS4KSE5</accession>
<comment type="caution">
    <text evidence="5">The sequence shown here is derived from an EMBL/GenBank/DDBJ whole genome shotgun (WGS) entry which is preliminary data.</text>
</comment>
<reference evidence="5 6" key="1">
    <citation type="submission" date="2021-03" db="EMBL/GenBank/DDBJ databases">
        <title>Genomic Encyclopedia of Type Strains, Phase IV (KMG-IV): sequencing the most valuable type-strain genomes for metagenomic binning, comparative biology and taxonomic classification.</title>
        <authorList>
            <person name="Goeker M."/>
        </authorList>
    </citation>
    <scope>NUCLEOTIDE SEQUENCE [LARGE SCALE GENOMIC DNA]</scope>
    <source>
        <strain evidence="5 6">DSM 28783</strain>
    </source>
</reference>
<dbReference type="PANTHER" id="PTHR30024:SF47">
    <property type="entry name" value="TAURINE-BINDING PERIPLASMIC PROTEIN"/>
    <property type="match status" value="1"/>
</dbReference>
<evidence type="ECO:0000256" key="1">
    <source>
        <dbReference type="ARBA" id="ARBA00004418"/>
    </source>
</evidence>